<dbReference type="PANTHER" id="PTHR39555">
    <property type="entry name" value="FIMBRIAL ASSEMBLY PROTEIN PILO-LIKE PROTEIN-RELATED"/>
    <property type="match status" value="1"/>
</dbReference>
<reference evidence="3 4" key="1">
    <citation type="submission" date="2015-09" db="EMBL/GenBank/DDBJ databases">
        <authorList>
            <consortium name="Pathogen Informatics"/>
        </authorList>
    </citation>
    <scope>NUCLEOTIDE SEQUENCE [LARGE SCALE GENOMIC DNA]</scope>
    <source>
        <strain evidence="3 4">2789STDY5834956</strain>
    </source>
</reference>
<evidence type="ECO:0000313" key="4">
    <source>
        <dbReference type="Proteomes" id="UP000095563"/>
    </source>
</evidence>
<organism evidence="3 4">
    <name type="scientific">Clostridium baratii</name>
    <dbReference type="NCBI Taxonomy" id="1561"/>
    <lineage>
        <taxon>Bacteria</taxon>
        <taxon>Bacillati</taxon>
        <taxon>Bacillota</taxon>
        <taxon>Clostridia</taxon>
        <taxon>Eubacteriales</taxon>
        <taxon>Clostridiaceae</taxon>
        <taxon>Clostridium</taxon>
    </lineage>
</organism>
<feature type="coiled-coil region" evidence="1">
    <location>
        <begin position="46"/>
        <end position="87"/>
    </location>
</feature>
<dbReference type="GO" id="GO:0043683">
    <property type="term" value="P:type IV pilus assembly"/>
    <property type="evidence" value="ECO:0007669"/>
    <property type="project" value="InterPro"/>
</dbReference>
<keyword evidence="2" id="KW-0472">Membrane</keyword>
<dbReference type="PANTHER" id="PTHR39555:SF1">
    <property type="entry name" value="TYPE IV PILUS INNER MEMBRANE COMPONENT PILO"/>
    <property type="match status" value="1"/>
</dbReference>
<accession>A0A174V5F9</accession>
<keyword evidence="2" id="KW-1133">Transmembrane helix</keyword>
<name>A0A174V5F9_9CLOT</name>
<evidence type="ECO:0000256" key="1">
    <source>
        <dbReference type="SAM" id="Coils"/>
    </source>
</evidence>
<dbReference type="Proteomes" id="UP000095563">
    <property type="component" value="Unassembled WGS sequence"/>
</dbReference>
<dbReference type="InterPro" id="IPR014717">
    <property type="entry name" value="Transl_elong_EF1B/ribsomal_bS6"/>
</dbReference>
<proteinExistence type="predicted"/>
<keyword evidence="1" id="KW-0175">Coiled coil</keyword>
<dbReference type="InterPro" id="IPR007445">
    <property type="entry name" value="PilO"/>
</dbReference>
<dbReference type="Pfam" id="PF04350">
    <property type="entry name" value="PilO"/>
    <property type="match status" value="1"/>
</dbReference>
<protein>
    <submittedName>
        <fullName evidence="3">Pilus assembly protein, PilO</fullName>
    </submittedName>
</protein>
<sequence length="219" mass="25253">MLKMNKDNRELSKNEKILLGVIGILSILAICYVFIIQPSFNKTKTIVKENERLSKEIESVKNIENEINNKNKELESLNVEYKQASESLPEVDRYPSLANDLNNMAQKNKLSIKSSKYDEAKIFESQANQEQTQTPDQESSSNQKTNELLKSLTGLKYLDVSLELNGNENDVINFVDELEKTDRMLVIDTLKLNEKTSSIRIIYYISGQKEIEQEKYDFN</sequence>
<keyword evidence="2" id="KW-0812">Transmembrane</keyword>
<dbReference type="RefSeq" id="WP_055208507.1">
    <property type="nucleotide sequence ID" value="NZ_CZBO01000006.1"/>
</dbReference>
<evidence type="ECO:0000313" key="3">
    <source>
        <dbReference type="EMBL" id="CUQ27348.1"/>
    </source>
</evidence>
<dbReference type="AlphaFoldDB" id="A0A174V5F9"/>
<dbReference type="Gene3D" id="3.30.70.60">
    <property type="match status" value="1"/>
</dbReference>
<dbReference type="GO" id="GO:0043107">
    <property type="term" value="P:type IV pilus-dependent motility"/>
    <property type="evidence" value="ECO:0007669"/>
    <property type="project" value="InterPro"/>
</dbReference>
<gene>
    <name evidence="3" type="ORF">ERS852568_02600</name>
</gene>
<dbReference type="EMBL" id="CZBO01000006">
    <property type="protein sequence ID" value="CUQ27348.1"/>
    <property type="molecule type" value="Genomic_DNA"/>
</dbReference>
<evidence type="ECO:0000256" key="2">
    <source>
        <dbReference type="SAM" id="Phobius"/>
    </source>
</evidence>
<feature type="transmembrane region" description="Helical" evidence="2">
    <location>
        <begin position="16"/>
        <end position="35"/>
    </location>
</feature>